<evidence type="ECO:0000259" key="5">
    <source>
        <dbReference type="PROSITE" id="PS51438"/>
    </source>
</evidence>
<reference evidence="7" key="1">
    <citation type="journal article" date="2014" name="Science">
        <title>Nonhuman genetics. Genomic basis for the convergent evolution of electric organs.</title>
        <authorList>
            <person name="Gallant J.R."/>
            <person name="Traeger L.L."/>
            <person name="Volkening J.D."/>
            <person name="Moffett H."/>
            <person name="Chen P.H."/>
            <person name="Novina C.D."/>
            <person name="Phillips G.N.Jr."/>
            <person name="Anand R."/>
            <person name="Wells G.B."/>
            <person name="Pinch M."/>
            <person name="Guth R."/>
            <person name="Unguez G.A."/>
            <person name="Albert J.S."/>
            <person name="Zakon H.H."/>
            <person name="Samanta M.P."/>
            <person name="Sussman M.R."/>
        </authorList>
    </citation>
    <scope>NUCLEOTIDE SEQUENCE [LARGE SCALE GENOMIC DNA]</scope>
</reference>
<keyword evidence="4" id="KW-1015">Disulfide bond</keyword>
<reference evidence="6" key="5">
    <citation type="submission" date="2025-09" db="UniProtKB">
        <authorList>
            <consortium name="Ensembl"/>
        </authorList>
    </citation>
    <scope>IDENTIFICATION</scope>
</reference>
<keyword evidence="7" id="KW-1185">Reference proteome</keyword>
<dbReference type="PANTHER" id="PTHR11385:SF11">
    <property type="entry name" value="VITAMIN D-BINDING PROTEIN"/>
    <property type="match status" value="1"/>
</dbReference>
<dbReference type="Gene3D" id="1.10.246.10">
    <property type="match status" value="4"/>
</dbReference>
<keyword evidence="3" id="KW-0677">Repeat</keyword>
<comment type="subcellular location">
    <subcellularLocation>
        <location evidence="1">Secreted</location>
    </subcellularLocation>
</comment>
<evidence type="ECO:0000313" key="7">
    <source>
        <dbReference type="Proteomes" id="UP000314983"/>
    </source>
</evidence>
<evidence type="ECO:0000256" key="1">
    <source>
        <dbReference type="ARBA" id="ARBA00004613"/>
    </source>
</evidence>
<dbReference type="Pfam" id="PF00273">
    <property type="entry name" value="Serum_albumin"/>
    <property type="match status" value="2"/>
</dbReference>
<reference evidence="6" key="3">
    <citation type="submission" date="2020-05" db="EMBL/GenBank/DDBJ databases">
        <title>Electrophorus electricus (electric eel) genome, fEleEle1, primary haplotype.</title>
        <authorList>
            <person name="Myers G."/>
            <person name="Meyer A."/>
            <person name="Fedrigo O."/>
            <person name="Formenti G."/>
            <person name="Rhie A."/>
            <person name="Tracey A."/>
            <person name="Sims Y."/>
            <person name="Jarvis E.D."/>
        </authorList>
    </citation>
    <scope>NUCLEOTIDE SEQUENCE [LARGE SCALE GENOMIC DNA]</scope>
</reference>
<dbReference type="Proteomes" id="UP000314983">
    <property type="component" value="Chromosome 9"/>
</dbReference>
<dbReference type="STRING" id="8005.ENSEEEP00000005576"/>
<dbReference type="PROSITE" id="PS51438">
    <property type="entry name" value="ALBUMIN_2"/>
    <property type="match status" value="1"/>
</dbReference>
<dbReference type="InterPro" id="IPR000264">
    <property type="entry name" value="ALB/AFP/VDB"/>
</dbReference>
<evidence type="ECO:0000256" key="3">
    <source>
        <dbReference type="ARBA" id="ARBA00022737"/>
    </source>
</evidence>
<dbReference type="GO" id="GO:0005499">
    <property type="term" value="F:vitamin D binding"/>
    <property type="evidence" value="ECO:0007669"/>
    <property type="project" value="TreeGrafter"/>
</dbReference>
<organism evidence="6 7">
    <name type="scientific">Electrophorus electricus</name>
    <name type="common">Electric eel</name>
    <name type="synonym">Gymnotus electricus</name>
    <dbReference type="NCBI Taxonomy" id="8005"/>
    <lineage>
        <taxon>Eukaryota</taxon>
        <taxon>Metazoa</taxon>
        <taxon>Chordata</taxon>
        <taxon>Craniata</taxon>
        <taxon>Vertebrata</taxon>
        <taxon>Euteleostomi</taxon>
        <taxon>Actinopterygii</taxon>
        <taxon>Neopterygii</taxon>
        <taxon>Teleostei</taxon>
        <taxon>Ostariophysi</taxon>
        <taxon>Gymnotiformes</taxon>
        <taxon>Gymnotoidei</taxon>
        <taxon>Gymnotidae</taxon>
        <taxon>Electrophorus</taxon>
    </lineage>
</organism>
<proteinExistence type="predicted"/>
<sequence>MEKITARLQVRIDRFVVLAIYSQKFPNGTFEEVSSVVNEFAKLAEDCCQNEADPDCFDKEKPCKKDSPLHSNQGIEQCCAREVEERTPCLLKVHYSEDQLPSLLELSHEEICAQYEHDPSDYTLRYVHEFARRHRSVPAGLLLNVTLNLVRMAKNCCSPKISTSCFLQEKYQQRSLTTFLRFLTYVCYNNVYLKFHKTGLASYYGSLLQVQFEEASKIAQHFQSALTKFCFQTRPKYIIEEFTSFQKVLCKESILSSMPEEFKICCSKAPLDTLTCVDNLKIRPQASGNMTQVIGTHMIVSRHLFQIGVKHASVPLPVLTTIQDQMRSTVEACCSDTNDTKACLEEKKNKLEKTEALLTKIDGFCSQYFKTELPAFKTMVEREVQGEGAEKRARAWVELATSCCLQHSPALACQKLTEAIIKSEDDATS</sequence>
<dbReference type="SMART" id="SM00103">
    <property type="entry name" value="ALBUMIN"/>
    <property type="match status" value="1"/>
</dbReference>
<feature type="domain" description="Albumin" evidence="5">
    <location>
        <begin position="1"/>
        <end position="175"/>
    </location>
</feature>
<dbReference type="InterPro" id="IPR020858">
    <property type="entry name" value="Serum_albumin-like"/>
</dbReference>
<protein>
    <submittedName>
        <fullName evidence="6">GC vitamin D binding protein</fullName>
    </submittedName>
</protein>
<dbReference type="PANTHER" id="PTHR11385">
    <property type="entry name" value="SERUM ALBUMIN-RELATED"/>
    <property type="match status" value="1"/>
</dbReference>
<dbReference type="GO" id="GO:0005737">
    <property type="term" value="C:cytoplasm"/>
    <property type="evidence" value="ECO:0007669"/>
    <property type="project" value="TreeGrafter"/>
</dbReference>
<dbReference type="GeneTree" id="ENSGT00390000000113"/>
<dbReference type="InterPro" id="IPR014760">
    <property type="entry name" value="Serum_albumin_N"/>
</dbReference>
<evidence type="ECO:0000256" key="4">
    <source>
        <dbReference type="ARBA" id="ARBA00023157"/>
    </source>
</evidence>
<dbReference type="PRINTS" id="PR00802">
    <property type="entry name" value="SERUMALBUMIN"/>
</dbReference>
<gene>
    <name evidence="6" type="primary">gc</name>
</gene>
<evidence type="ECO:0000256" key="2">
    <source>
        <dbReference type="ARBA" id="ARBA00022525"/>
    </source>
</evidence>
<dbReference type="SUPFAM" id="SSF48552">
    <property type="entry name" value="Serum albumin-like"/>
    <property type="match status" value="2"/>
</dbReference>
<reference evidence="6" key="4">
    <citation type="submission" date="2025-08" db="UniProtKB">
        <authorList>
            <consortium name="Ensembl"/>
        </authorList>
    </citation>
    <scope>IDENTIFICATION</scope>
</reference>
<name>A0A4W4E322_ELEEL</name>
<evidence type="ECO:0000313" key="6">
    <source>
        <dbReference type="Ensembl" id="ENSEEEP00000005576.2"/>
    </source>
</evidence>
<dbReference type="OMA" id="STCCISP"/>
<dbReference type="GO" id="GO:0072562">
    <property type="term" value="C:blood microparticle"/>
    <property type="evidence" value="ECO:0007669"/>
    <property type="project" value="TreeGrafter"/>
</dbReference>
<keyword evidence="2" id="KW-0964">Secreted</keyword>
<reference evidence="7" key="2">
    <citation type="journal article" date="2017" name="Sci. Adv.">
        <title>A tail of two voltages: Proteomic comparison of the three electric organs of the electric eel.</title>
        <authorList>
            <person name="Traeger L.L."/>
            <person name="Sabat G."/>
            <person name="Barrett-Wilt G.A."/>
            <person name="Wells G.B."/>
            <person name="Sussman M.R."/>
        </authorList>
    </citation>
    <scope>NUCLEOTIDE SEQUENCE [LARGE SCALE GENOMIC DNA]</scope>
</reference>
<dbReference type="AlphaFoldDB" id="A0A4W4E322"/>
<dbReference type="Ensembl" id="ENSEEET00000005649.2">
    <property type="protein sequence ID" value="ENSEEEP00000005576.2"/>
    <property type="gene ID" value="ENSEEEG00000002926.2"/>
</dbReference>
<accession>A0A4W4E322</accession>